<dbReference type="Proteomes" id="UP000230750">
    <property type="component" value="Unassembled WGS sequence"/>
</dbReference>
<dbReference type="InterPro" id="IPR002591">
    <property type="entry name" value="Phosphodiest/P_Trfase"/>
</dbReference>
<dbReference type="EMBL" id="MRZV01002628">
    <property type="protein sequence ID" value="PIK33308.1"/>
    <property type="molecule type" value="Genomic_DNA"/>
</dbReference>
<sequence>MDTMKAVFVSSLFLISSISAQKQKVLLFLIDGLRYDQFGYELPAFHNVEMNGVRAEWMDGAFVSLSAPSMYTIATGLHPECHGVVHNLYYDPETGAKTTSYSATLNVSEWWDTGAEPIWVTAKLNGLSVGNIMYPGGMKEVKGIVPDKIIPSDSWCGGTCHSLSGSIWRWNG</sequence>
<dbReference type="Gene3D" id="3.40.720.10">
    <property type="entry name" value="Alkaline Phosphatase, subunit A"/>
    <property type="match status" value="1"/>
</dbReference>
<dbReference type="PANTHER" id="PTHR10151">
    <property type="entry name" value="ECTONUCLEOTIDE PYROPHOSPHATASE/PHOSPHODIESTERASE"/>
    <property type="match status" value="1"/>
</dbReference>
<keyword evidence="3" id="KW-1185">Reference proteome</keyword>
<reference evidence="2 3" key="1">
    <citation type="journal article" date="2017" name="PLoS Biol.">
        <title>The sea cucumber genome provides insights into morphological evolution and visceral regeneration.</title>
        <authorList>
            <person name="Zhang X."/>
            <person name="Sun L."/>
            <person name="Yuan J."/>
            <person name="Sun Y."/>
            <person name="Gao Y."/>
            <person name="Zhang L."/>
            <person name="Li S."/>
            <person name="Dai H."/>
            <person name="Hamel J.F."/>
            <person name="Liu C."/>
            <person name="Yu Y."/>
            <person name="Liu S."/>
            <person name="Lin W."/>
            <person name="Guo K."/>
            <person name="Jin S."/>
            <person name="Xu P."/>
            <person name="Storey K.B."/>
            <person name="Huan P."/>
            <person name="Zhang T."/>
            <person name="Zhou Y."/>
            <person name="Zhang J."/>
            <person name="Lin C."/>
            <person name="Li X."/>
            <person name="Xing L."/>
            <person name="Huo D."/>
            <person name="Sun M."/>
            <person name="Wang L."/>
            <person name="Mercier A."/>
            <person name="Li F."/>
            <person name="Yang H."/>
            <person name="Xiang J."/>
        </authorList>
    </citation>
    <scope>NUCLEOTIDE SEQUENCE [LARGE SCALE GENOMIC DNA]</scope>
    <source>
        <strain evidence="2">Shaxun</strain>
        <tissue evidence="2">Muscle</tissue>
    </source>
</reference>
<evidence type="ECO:0000256" key="1">
    <source>
        <dbReference type="SAM" id="SignalP"/>
    </source>
</evidence>
<evidence type="ECO:0000313" key="2">
    <source>
        <dbReference type="EMBL" id="PIK33308.1"/>
    </source>
</evidence>
<feature type="chain" id="PRO_5013782213" evidence="1">
    <location>
        <begin position="21"/>
        <end position="172"/>
    </location>
</feature>
<dbReference type="SUPFAM" id="SSF53649">
    <property type="entry name" value="Alkaline phosphatase-like"/>
    <property type="match status" value="1"/>
</dbReference>
<protein>
    <submittedName>
        <fullName evidence="2">Putative ectonucleotide pyrophosphatase/phosphodiesterase family member 7</fullName>
    </submittedName>
</protein>
<accession>A0A2G8JC30</accession>
<proteinExistence type="predicted"/>
<dbReference type="OrthoDB" id="415411at2759"/>
<organism evidence="2 3">
    <name type="scientific">Stichopus japonicus</name>
    <name type="common">Sea cucumber</name>
    <dbReference type="NCBI Taxonomy" id="307972"/>
    <lineage>
        <taxon>Eukaryota</taxon>
        <taxon>Metazoa</taxon>
        <taxon>Echinodermata</taxon>
        <taxon>Eleutherozoa</taxon>
        <taxon>Echinozoa</taxon>
        <taxon>Holothuroidea</taxon>
        <taxon>Aspidochirotacea</taxon>
        <taxon>Aspidochirotida</taxon>
        <taxon>Stichopodidae</taxon>
        <taxon>Apostichopus</taxon>
    </lineage>
</organism>
<feature type="signal peptide" evidence="1">
    <location>
        <begin position="1"/>
        <end position="20"/>
    </location>
</feature>
<name>A0A2G8JC30_STIJA</name>
<dbReference type="InterPro" id="IPR017850">
    <property type="entry name" value="Alkaline_phosphatase_core_sf"/>
</dbReference>
<keyword evidence="1" id="KW-0732">Signal</keyword>
<dbReference type="PANTHER" id="PTHR10151:SF126">
    <property type="entry name" value="ECTONUCLEOTIDE PYROPHOSPHATASE_PHOSPHODIESTERASE FAMILY MEMBER 7-LIKE"/>
    <property type="match status" value="1"/>
</dbReference>
<evidence type="ECO:0000313" key="3">
    <source>
        <dbReference type="Proteomes" id="UP000230750"/>
    </source>
</evidence>
<dbReference type="Pfam" id="PF01663">
    <property type="entry name" value="Phosphodiest"/>
    <property type="match status" value="1"/>
</dbReference>
<dbReference type="AlphaFoldDB" id="A0A2G8JC30"/>
<gene>
    <name evidence="2" type="ORF">BSL78_29872</name>
</gene>
<comment type="caution">
    <text evidence="2">The sequence shown here is derived from an EMBL/GenBank/DDBJ whole genome shotgun (WGS) entry which is preliminary data.</text>
</comment>
<dbReference type="STRING" id="307972.A0A2G8JC30"/>